<dbReference type="EMBL" id="CP039348">
    <property type="protein sequence ID" value="QCD89954.1"/>
    <property type="molecule type" value="Genomic_DNA"/>
</dbReference>
<evidence type="ECO:0000256" key="6">
    <source>
        <dbReference type="ARBA" id="ARBA00022989"/>
    </source>
</evidence>
<dbReference type="EC" id="2.1.1.-" evidence="10"/>
<evidence type="ECO:0000256" key="10">
    <source>
        <dbReference type="RuleBase" id="RU366043"/>
    </source>
</evidence>
<dbReference type="SMART" id="SM00239">
    <property type="entry name" value="C2"/>
    <property type="match status" value="2"/>
</dbReference>
<dbReference type="FunFam" id="3.40.50.150:FF:000084">
    <property type="entry name" value="probable methyltransferase PMT23"/>
    <property type="match status" value="1"/>
</dbReference>
<name>A0A4D6LPJ7_VIGUN</name>
<accession>A0A4D6LPJ7</accession>
<feature type="domain" description="C2" evidence="11">
    <location>
        <begin position="1"/>
        <end position="107"/>
    </location>
</feature>
<evidence type="ECO:0000256" key="4">
    <source>
        <dbReference type="ARBA" id="ARBA00022692"/>
    </source>
</evidence>
<evidence type="ECO:0000256" key="8">
    <source>
        <dbReference type="ARBA" id="ARBA00023180"/>
    </source>
</evidence>
<reference evidence="12 13" key="1">
    <citation type="submission" date="2019-04" db="EMBL/GenBank/DDBJ databases">
        <title>An improved genome assembly and genetic linkage map for asparagus bean, Vigna unguiculata ssp. sesquipedialis.</title>
        <authorList>
            <person name="Xia Q."/>
            <person name="Zhang R."/>
            <person name="Dong Y."/>
        </authorList>
    </citation>
    <scope>NUCLEOTIDE SEQUENCE [LARGE SCALE GENOMIC DNA]</scope>
    <source>
        <tissue evidence="12">Leaf</tissue>
    </source>
</reference>
<dbReference type="SUPFAM" id="SSF49562">
    <property type="entry name" value="C2 domain (Calcium/lipid-binding domain, CaLB)"/>
    <property type="match status" value="2"/>
</dbReference>
<dbReference type="InterPro" id="IPR035892">
    <property type="entry name" value="C2_domain_sf"/>
</dbReference>
<evidence type="ECO:0000256" key="9">
    <source>
        <dbReference type="ARBA" id="ARBA00060399"/>
    </source>
</evidence>
<dbReference type="Gene3D" id="3.40.50.150">
    <property type="entry name" value="Vaccinia Virus protein VP39"/>
    <property type="match status" value="1"/>
</dbReference>
<keyword evidence="5 10" id="KW-0735">Signal-anchor</keyword>
<dbReference type="Pfam" id="PF00168">
    <property type="entry name" value="C2"/>
    <property type="match status" value="1"/>
</dbReference>
<dbReference type="PANTHER" id="PTHR10108:SF1172">
    <property type="entry name" value="PMT26-LIKE PROTEIN, PUTATIVE-RELATED"/>
    <property type="match status" value="1"/>
</dbReference>
<protein>
    <recommendedName>
        <fullName evidence="10">Methyltransferase</fullName>
        <ecNumber evidence="10">2.1.1.-</ecNumber>
    </recommendedName>
</protein>
<comment type="similarity">
    <text evidence="1 10">Belongs to the methyltransferase superfamily.</text>
</comment>
<keyword evidence="8 10" id="KW-0325">Glycoprotein</keyword>
<dbReference type="PANTHER" id="PTHR10108">
    <property type="entry name" value="SAM-DEPENDENT METHYLTRANSFERASE"/>
    <property type="match status" value="1"/>
</dbReference>
<dbReference type="Pfam" id="PF03141">
    <property type="entry name" value="Methyltransf_29"/>
    <property type="match status" value="1"/>
</dbReference>
<dbReference type="GO" id="GO:0005768">
    <property type="term" value="C:endosome"/>
    <property type="evidence" value="ECO:0007669"/>
    <property type="project" value="TreeGrafter"/>
</dbReference>
<dbReference type="Gene3D" id="2.60.40.150">
    <property type="entry name" value="C2 domain"/>
    <property type="match status" value="2"/>
</dbReference>
<gene>
    <name evidence="12" type="ORF">DEO72_LG4g906</name>
</gene>
<keyword evidence="3 10" id="KW-0808">Transferase</keyword>
<keyword evidence="7" id="KW-0472">Membrane</keyword>
<dbReference type="InterPro" id="IPR000008">
    <property type="entry name" value="C2_dom"/>
</dbReference>
<proteinExistence type="inferred from homology"/>
<comment type="subcellular location">
    <subcellularLocation>
        <location evidence="9">Endomembrane system</location>
        <topology evidence="9">Single-pass type II membrane protein</topology>
    </subcellularLocation>
    <subcellularLocation>
        <location evidence="10">Membrane</location>
        <topology evidence="10">Single-pass type II membrane protein</topology>
    </subcellularLocation>
</comment>
<dbReference type="CDD" id="cd02440">
    <property type="entry name" value="AdoMet_MTases"/>
    <property type="match status" value="1"/>
</dbReference>
<evidence type="ECO:0000313" key="13">
    <source>
        <dbReference type="Proteomes" id="UP000501690"/>
    </source>
</evidence>
<dbReference type="GO" id="GO:0032259">
    <property type="term" value="P:methylation"/>
    <property type="evidence" value="ECO:0007669"/>
    <property type="project" value="UniProtKB-KW"/>
</dbReference>
<dbReference type="GO" id="GO:0005802">
    <property type="term" value="C:trans-Golgi network"/>
    <property type="evidence" value="ECO:0007669"/>
    <property type="project" value="TreeGrafter"/>
</dbReference>
<dbReference type="Proteomes" id="UP000501690">
    <property type="component" value="Linkage Group LG4"/>
</dbReference>
<keyword evidence="4" id="KW-0812">Transmembrane</keyword>
<evidence type="ECO:0000256" key="3">
    <source>
        <dbReference type="ARBA" id="ARBA00022679"/>
    </source>
</evidence>
<evidence type="ECO:0000259" key="11">
    <source>
        <dbReference type="PROSITE" id="PS50004"/>
    </source>
</evidence>
<dbReference type="SUPFAM" id="SSF53335">
    <property type="entry name" value="S-adenosyl-L-methionine-dependent methyltransferases"/>
    <property type="match status" value="2"/>
</dbReference>
<keyword evidence="2 10" id="KW-0489">Methyltransferase</keyword>
<dbReference type="GO" id="GO:0016020">
    <property type="term" value="C:membrane"/>
    <property type="evidence" value="ECO:0007669"/>
    <property type="project" value="UniProtKB-SubCell"/>
</dbReference>
<evidence type="ECO:0000256" key="7">
    <source>
        <dbReference type="ARBA" id="ARBA00023136"/>
    </source>
</evidence>
<evidence type="ECO:0000256" key="5">
    <source>
        <dbReference type="ARBA" id="ARBA00022968"/>
    </source>
</evidence>
<evidence type="ECO:0000313" key="12">
    <source>
        <dbReference type="EMBL" id="QCD89954.1"/>
    </source>
</evidence>
<evidence type="ECO:0000256" key="2">
    <source>
        <dbReference type="ARBA" id="ARBA00022603"/>
    </source>
</evidence>
<dbReference type="InterPro" id="IPR004159">
    <property type="entry name" value="Put_SAM_MeTrfase"/>
</dbReference>
<dbReference type="PROSITE" id="PS50004">
    <property type="entry name" value="C2"/>
    <property type="match status" value="2"/>
</dbReference>
<keyword evidence="6" id="KW-1133">Transmembrane helix</keyword>
<keyword evidence="13" id="KW-1185">Reference proteome</keyword>
<sequence length="682" mass="77152">MDNSILGLLKLRIIRGTDLAIRDAIKGRASDPYVVVSMGDQKLKTSVKKNNCNPEWNQERTLSIKDVTTPIHLSVYDKDTFSGDDKMGDADIDLKPYVQCVQIGFTKLTNGTVVKTIQPDETNCLAKESNCIWQNETIIQEMVLKLRNVESGELAVEIEWVDVIVFGFEGRRRRCVSMDNNVLGILKLRIIKGINLAIRDTRASDPYVVVRMGDQKLKTRVIKNNCNPTWNEELTLFVKDVNIPLHLTVYDKDTFTVDDKMGEAETVPDIAWGKRTRVILDVGCGVASFGGFLFDRDVLAMSLAPKDEHEAQVQFALERGIPAISAVMGTKRLPFPGKVFDVVHCARCRVPWHIEGGKLLLELNRVLRPGGFFVWSATPIYQKLPEDVEIWNAMKALTKAICWELVSISKDQVNGVGVAVYKKPSSNECYEQRSKNEPPLCSDSDDANAAWNVKLKACIHKAPVSSTERGSKLPAKWPARLTKVPYWLLSSQVGVYGKPAPEDFTADYEHWKRVVSKSYLNGLGIQWSNIRNVMDMRSVYGGFAAALRDLNVWVMNVVSIDSPDTLPIIYERGLFGIYHDWCESFSTYPRTYDLLHADHLFSSLKKRCNLAAVVAEADRILRPEGKLIVRDSVEIIEELESLVRSLQWKVRMTYSKDKEGLLCVQKSMWRPKEQEKLEYAII</sequence>
<dbReference type="GO" id="GO:0008168">
    <property type="term" value="F:methyltransferase activity"/>
    <property type="evidence" value="ECO:0007669"/>
    <property type="project" value="UniProtKB-UniRule"/>
</dbReference>
<organism evidence="12 13">
    <name type="scientific">Vigna unguiculata</name>
    <name type="common">Cowpea</name>
    <dbReference type="NCBI Taxonomy" id="3917"/>
    <lineage>
        <taxon>Eukaryota</taxon>
        <taxon>Viridiplantae</taxon>
        <taxon>Streptophyta</taxon>
        <taxon>Embryophyta</taxon>
        <taxon>Tracheophyta</taxon>
        <taxon>Spermatophyta</taxon>
        <taxon>Magnoliopsida</taxon>
        <taxon>eudicotyledons</taxon>
        <taxon>Gunneridae</taxon>
        <taxon>Pentapetalae</taxon>
        <taxon>rosids</taxon>
        <taxon>fabids</taxon>
        <taxon>Fabales</taxon>
        <taxon>Fabaceae</taxon>
        <taxon>Papilionoideae</taxon>
        <taxon>50 kb inversion clade</taxon>
        <taxon>NPAAA clade</taxon>
        <taxon>indigoferoid/millettioid clade</taxon>
        <taxon>Phaseoleae</taxon>
        <taxon>Vigna</taxon>
    </lineage>
</organism>
<dbReference type="InterPro" id="IPR029063">
    <property type="entry name" value="SAM-dependent_MTases_sf"/>
</dbReference>
<evidence type="ECO:0000256" key="1">
    <source>
        <dbReference type="ARBA" id="ARBA00008361"/>
    </source>
</evidence>
<dbReference type="AlphaFoldDB" id="A0A4D6LPJ7"/>
<feature type="domain" description="C2" evidence="11">
    <location>
        <begin position="170"/>
        <end position="280"/>
    </location>
</feature>